<gene>
    <name evidence="2" type="ORF">Raf01_70600</name>
</gene>
<feature type="domain" description="Carboxymuconolactone decarboxylase-like" evidence="1">
    <location>
        <begin position="27"/>
        <end position="109"/>
    </location>
</feature>
<evidence type="ECO:0000313" key="2">
    <source>
        <dbReference type="EMBL" id="GIH18888.1"/>
    </source>
</evidence>
<comment type="caution">
    <text evidence="2">The sequence shown here is derived from an EMBL/GenBank/DDBJ whole genome shotgun (WGS) entry which is preliminary data.</text>
</comment>
<dbReference type="InterPro" id="IPR029032">
    <property type="entry name" value="AhpD-like"/>
</dbReference>
<sequence length="166" mass="18226">MTEAPDDPTIKEMIMQEPRLKKSQATPEMMSAINALYKEAHSAGVPGATLELVHLRASQINGCAPCVDSGARSAKKSGMSDERLFSVAVWRETPYFTDAERAALALAEAATRLADRPDAVPDEIWDAAAKHFNEKELGAIVLWIAVTNFFNRINVTTRQQAPQNWG</sequence>
<reference evidence="2" key="1">
    <citation type="submission" date="2021-01" db="EMBL/GenBank/DDBJ databases">
        <title>Whole genome shotgun sequence of Rugosimonospora africana NBRC 104875.</title>
        <authorList>
            <person name="Komaki H."/>
            <person name="Tamura T."/>
        </authorList>
    </citation>
    <scope>NUCLEOTIDE SEQUENCE</scope>
    <source>
        <strain evidence="2">NBRC 104875</strain>
    </source>
</reference>
<dbReference type="GO" id="GO:0051920">
    <property type="term" value="F:peroxiredoxin activity"/>
    <property type="evidence" value="ECO:0007669"/>
    <property type="project" value="InterPro"/>
</dbReference>
<dbReference type="Proteomes" id="UP000642748">
    <property type="component" value="Unassembled WGS sequence"/>
</dbReference>
<dbReference type="EMBL" id="BONZ01000074">
    <property type="protein sequence ID" value="GIH18888.1"/>
    <property type="molecule type" value="Genomic_DNA"/>
</dbReference>
<keyword evidence="3" id="KW-1185">Reference proteome</keyword>
<dbReference type="AlphaFoldDB" id="A0A8J3QXW5"/>
<protein>
    <submittedName>
        <fullName evidence="2">Alkyl hydroperoxide reductase AhpD</fullName>
    </submittedName>
</protein>
<dbReference type="SUPFAM" id="SSF69118">
    <property type="entry name" value="AhpD-like"/>
    <property type="match status" value="1"/>
</dbReference>
<name>A0A8J3QXW5_9ACTN</name>
<dbReference type="PANTHER" id="PTHR34846:SF7">
    <property type="entry name" value="BLL7811 PROTEIN"/>
    <property type="match status" value="1"/>
</dbReference>
<dbReference type="PANTHER" id="PTHR34846">
    <property type="entry name" value="4-CARBOXYMUCONOLACTONE DECARBOXYLASE FAMILY PROTEIN (AFU_ORTHOLOGUE AFUA_6G11590)"/>
    <property type="match status" value="1"/>
</dbReference>
<organism evidence="2 3">
    <name type="scientific">Rugosimonospora africana</name>
    <dbReference type="NCBI Taxonomy" id="556532"/>
    <lineage>
        <taxon>Bacteria</taxon>
        <taxon>Bacillati</taxon>
        <taxon>Actinomycetota</taxon>
        <taxon>Actinomycetes</taxon>
        <taxon>Micromonosporales</taxon>
        <taxon>Micromonosporaceae</taxon>
        <taxon>Rugosimonospora</taxon>
    </lineage>
</organism>
<dbReference type="NCBIfam" id="TIGR00778">
    <property type="entry name" value="ahpD_dom"/>
    <property type="match status" value="1"/>
</dbReference>
<accession>A0A8J3QXW5</accession>
<dbReference type="InterPro" id="IPR003779">
    <property type="entry name" value="CMD-like"/>
</dbReference>
<evidence type="ECO:0000313" key="3">
    <source>
        <dbReference type="Proteomes" id="UP000642748"/>
    </source>
</evidence>
<dbReference type="Gene3D" id="1.20.1290.10">
    <property type="entry name" value="AhpD-like"/>
    <property type="match status" value="1"/>
</dbReference>
<proteinExistence type="predicted"/>
<dbReference type="Pfam" id="PF02627">
    <property type="entry name" value="CMD"/>
    <property type="match status" value="1"/>
</dbReference>
<evidence type="ECO:0000259" key="1">
    <source>
        <dbReference type="Pfam" id="PF02627"/>
    </source>
</evidence>
<dbReference type="InterPro" id="IPR004675">
    <property type="entry name" value="AhpD_core"/>
</dbReference>